<proteinExistence type="predicted"/>
<evidence type="ECO:0000313" key="2">
    <source>
        <dbReference type="Proteomes" id="UP000306319"/>
    </source>
</evidence>
<name>A0AC61RAB8_9BACT</name>
<gene>
    <name evidence="1" type="ORF">E5331_20055</name>
</gene>
<organism evidence="1 2">
    <name type="scientific">Lepagella muris</name>
    <dbReference type="NCBI Taxonomy" id="3032870"/>
    <lineage>
        <taxon>Bacteria</taxon>
        <taxon>Pseudomonadati</taxon>
        <taxon>Bacteroidota</taxon>
        <taxon>Bacteroidia</taxon>
        <taxon>Bacteroidales</taxon>
        <taxon>Muribaculaceae</taxon>
        <taxon>Lepagella</taxon>
    </lineage>
</organism>
<accession>A0AC61RAB8</accession>
<sequence>MTKRDKIFNAISALARQMFGNGGGRVFLYGSQARNDAGPKSDWDLLIITDDSVETADNYLSFAFPFAEIGWYLDAQITPLHFSQSQWDAQRDTNFYQNVTAEAIRL</sequence>
<comment type="caution">
    <text evidence="1">The sequence shown here is derived from an EMBL/GenBank/DDBJ whole genome shotgun (WGS) entry which is preliminary data.</text>
</comment>
<dbReference type="Proteomes" id="UP000306319">
    <property type="component" value="Unassembled WGS sequence"/>
</dbReference>
<dbReference type="EMBL" id="SRYB01000076">
    <property type="protein sequence ID" value="TGY74641.1"/>
    <property type="molecule type" value="Genomic_DNA"/>
</dbReference>
<reference evidence="1" key="1">
    <citation type="submission" date="2019-04" db="EMBL/GenBank/DDBJ databases">
        <title>Microbes associate with the intestines of laboratory mice.</title>
        <authorList>
            <person name="Navarre W."/>
            <person name="Wong E."/>
            <person name="Huang K."/>
            <person name="Tropini C."/>
            <person name="Ng K."/>
            <person name="Yu B."/>
        </authorList>
    </citation>
    <scope>NUCLEOTIDE SEQUENCE</scope>
    <source>
        <strain evidence="1">NM04_E33</strain>
    </source>
</reference>
<evidence type="ECO:0000313" key="1">
    <source>
        <dbReference type="EMBL" id="TGY74641.1"/>
    </source>
</evidence>
<protein>
    <submittedName>
        <fullName evidence="1">Nucleotidyltransferase domain-containing protein</fullName>
    </submittedName>
</protein>
<keyword evidence="2" id="KW-1185">Reference proteome</keyword>